<reference evidence="6" key="1">
    <citation type="submission" date="2016-02" db="EMBL/GenBank/DDBJ databases">
        <title>Draft genome sequence of Microdochium bolleyi, a fungal endophyte of beachgrass.</title>
        <authorList>
            <consortium name="DOE Joint Genome Institute"/>
            <person name="David A.S."/>
            <person name="May G."/>
            <person name="Haridas S."/>
            <person name="Lim J."/>
            <person name="Wang M."/>
            <person name="Labutti K."/>
            <person name="Lipzen A."/>
            <person name="Barry K."/>
            <person name="Grigoriev I.V."/>
        </authorList>
    </citation>
    <scope>NUCLEOTIDE SEQUENCE [LARGE SCALE GENOMIC DNA]</scope>
    <source>
        <strain evidence="6">J235TASD1</strain>
    </source>
</reference>
<feature type="signal peptide" evidence="3">
    <location>
        <begin position="1"/>
        <end position="19"/>
    </location>
</feature>
<dbReference type="PROSITE" id="PS00498">
    <property type="entry name" value="TYROSINASE_2"/>
    <property type="match status" value="1"/>
</dbReference>
<dbReference type="Proteomes" id="UP000070501">
    <property type="component" value="Unassembled WGS sequence"/>
</dbReference>
<dbReference type="InterPro" id="IPR002227">
    <property type="entry name" value="Tyrosinase_Cu-bd"/>
</dbReference>
<dbReference type="InParanoid" id="A0A136INV6"/>
<name>A0A136INV6_9PEZI</name>
<dbReference type="AlphaFoldDB" id="A0A136INV6"/>
<keyword evidence="6" id="KW-1185">Reference proteome</keyword>
<dbReference type="EMBL" id="KQ964267">
    <property type="protein sequence ID" value="KXJ86620.1"/>
    <property type="molecule type" value="Genomic_DNA"/>
</dbReference>
<proteinExistence type="predicted"/>
<protein>
    <recommendedName>
        <fullName evidence="4">Tyrosinase copper-binding domain-containing protein</fullName>
    </recommendedName>
</protein>
<evidence type="ECO:0000313" key="5">
    <source>
        <dbReference type="EMBL" id="KXJ86620.1"/>
    </source>
</evidence>
<evidence type="ECO:0000256" key="3">
    <source>
        <dbReference type="SAM" id="SignalP"/>
    </source>
</evidence>
<dbReference type="InterPro" id="IPR050316">
    <property type="entry name" value="Tyrosinase/Hemocyanin"/>
</dbReference>
<feature type="chain" id="PRO_5007292900" description="Tyrosinase copper-binding domain-containing protein" evidence="3">
    <location>
        <begin position="20"/>
        <end position="356"/>
    </location>
</feature>
<organism evidence="5 6">
    <name type="scientific">Microdochium bolleyi</name>
    <dbReference type="NCBI Taxonomy" id="196109"/>
    <lineage>
        <taxon>Eukaryota</taxon>
        <taxon>Fungi</taxon>
        <taxon>Dikarya</taxon>
        <taxon>Ascomycota</taxon>
        <taxon>Pezizomycotina</taxon>
        <taxon>Sordariomycetes</taxon>
        <taxon>Xylariomycetidae</taxon>
        <taxon>Xylariales</taxon>
        <taxon>Microdochiaceae</taxon>
        <taxon>Microdochium</taxon>
    </lineage>
</organism>
<keyword evidence="1" id="KW-0479">Metal-binding</keyword>
<evidence type="ECO:0000256" key="1">
    <source>
        <dbReference type="ARBA" id="ARBA00022723"/>
    </source>
</evidence>
<sequence length="356" mass="39334">MKVSSALTSVLSLAAFAQAAPGTTPVKTLAFPPANQQAHAMTIEQIAAAPRPQPPPGTPPSVMAPADNGDGFSIQAGCRRTIYRRWGTMAGQDRTNYVNAFKCLMGRPGRGVWNDGRRHSLYDEMVFVHNNMVNDIHGSDIFLPWHRYYLYMLRSLMSTECGFNGPYPWWKENNNVGNFGASDIFSPQWFGSLPAANGNNGFCITQGTFAGLINPISGQCVARGERRDMSANSNQGNEDYVNSRGSYSDMRANLEGLNHAYGHLAIGPTMSSQSQSPADPVFFLHHSYVDFAWKKWQNQQSWRWSSISGCADKRSPCTPLTVNTRLTSMGLFREMTVGELLDTEGDVGCYTYDLLQ</sequence>
<dbReference type="SUPFAM" id="SSF48056">
    <property type="entry name" value="Di-copper centre-containing domain"/>
    <property type="match status" value="1"/>
</dbReference>
<dbReference type="PRINTS" id="PR00092">
    <property type="entry name" value="TYROSINASE"/>
</dbReference>
<dbReference type="PANTHER" id="PTHR11474:SF126">
    <property type="entry name" value="TYROSINASE-LIKE PROTEIN TYR-1-RELATED"/>
    <property type="match status" value="1"/>
</dbReference>
<dbReference type="Pfam" id="PF00264">
    <property type="entry name" value="Tyrosinase"/>
    <property type="match status" value="1"/>
</dbReference>
<accession>A0A136INV6</accession>
<dbReference type="GO" id="GO:0016491">
    <property type="term" value="F:oxidoreductase activity"/>
    <property type="evidence" value="ECO:0007669"/>
    <property type="project" value="InterPro"/>
</dbReference>
<feature type="domain" description="Tyrosinase copper-binding" evidence="4">
    <location>
        <begin position="279"/>
        <end position="290"/>
    </location>
</feature>
<keyword evidence="3" id="KW-0732">Signal</keyword>
<evidence type="ECO:0000259" key="4">
    <source>
        <dbReference type="PROSITE" id="PS00498"/>
    </source>
</evidence>
<dbReference type="InterPro" id="IPR008922">
    <property type="entry name" value="Di-copper_centre_dom_sf"/>
</dbReference>
<gene>
    <name evidence="5" type="ORF">Micbo1qcDRAFT_168404</name>
</gene>
<dbReference type="GO" id="GO:0046872">
    <property type="term" value="F:metal ion binding"/>
    <property type="evidence" value="ECO:0007669"/>
    <property type="project" value="UniProtKB-KW"/>
</dbReference>
<evidence type="ECO:0000313" key="6">
    <source>
        <dbReference type="Proteomes" id="UP000070501"/>
    </source>
</evidence>
<dbReference type="OrthoDB" id="6132182at2759"/>
<dbReference type="Gene3D" id="1.10.1280.10">
    <property type="entry name" value="Di-copper center containing domain from catechol oxidase"/>
    <property type="match status" value="1"/>
</dbReference>
<dbReference type="PANTHER" id="PTHR11474">
    <property type="entry name" value="TYROSINASE FAMILY MEMBER"/>
    <property type="match status" value="1"/>
</dbReference>
<keyword evidence="2" id="KW-0186">Copper</keyword>
<dbReference type="STRING" id="196109.A0A136INV6"/>
<evidence type="ECO:0000256" key="2">
    <source>
        <dbReference type="ARBA" id="ARBA00023008"/>
    </source>
</evidence>